<dbReference type="AlphaFoldDB" id="A0A2C9UDX5"/>
<keyword evidence="4" id="KW-1185">Reference proteome</keyword>
<gene>
    <name evidence="3" type="ORF">MANES_15G070100v8</name>
</gene>
<proteinExistence type="predicted"/>
<evidence type="ECO:0000256" key="1">
    <source>
        <dbReference type="SAM" id="MobiDB-lite"/>
    </source>
</evidence>
<evidence type="ECO:0000313" key="3">
    <source>
        <dbReference type="EMBL" id="OAY28479.1"/>
    </source>
</evidence>
<dbReference type="OrthoDB" id="5391403at2759"/>
<dbReference type="Proteomes" id="UP000091857">
    <property type="component" value="Chromosome 15"/>
</dbReference>
<evidence type="ECO:0000313" key="4">
    <source>
        <dbReference type="Proteomes" id="UP000091857"/>
    </source>
</evidence>
<dbReference type="PANTHER" id="PTHR21422">
    <property type="entry name" value="RAB3 GTPASE-ACTIVATING PROTEIN CATALYTIC SUBUNIT"/>
    <property type="match status" value="1"/>
</dbReference>
<feature type="compositionally biased region" description="Basic and acidic residues" evidence="1">
    <location>
        <begin position="639"/>
        <end position="654"/>
    </location>
</feature>
<dbReference type="InterPro" id="IPR026147">
    <property type="entry name" value="Rab3GAP1_conserved"/>
</dbReference>
<dbReference type="GO" id="GO:2000786">
    <property type="term" value="P:positive regulation of autophagosome assembly"/>
    <property type="evidence" value="ECO:0000318"/>
    <property type="project" value="GO_Central"/>
</dbReference>
<dbReference type="STRING" id="3983.A0A2C9UDX5"/>
<feature type="region of interest" description="Disordered" evidence="1">
    <location>
        <begin position="31"/>
        <end position="78"/>
    </location>
</feature>
<dbReference type="GO" id="GO:0005096">
    <property type="term" value="F:GTPase activator activity"/>
    <property type="evidence" value="ECO:0000318"/>
    <property type="project" value="GO_Central"/>
</dbReference>
<dbReference type="EMBL" id="CM004401">
    <property type="protein sequence ID" value="OAY28479.1"/>
    <property type="molecule type" value="Genomic_DNA"/>
</dbReference>
<name>A0A2C9UDX5_MANES</name>
<dbReference type="PANTHER" id="PTHR21422:SF10">
    <property type="entry name" value="RAB3 GTPASE-ACTIVATING PROTEIN CATALYTIC SUBUNIT"/>
    <property type="match status" value="1"/>
</dbReference>
<sequence length="698" mass="77999">MEAPSFVSKAKIAFHSAAAKAERVFTDIKSDFKSDRADSDKQTAKESKRQLEDEYLKNDAESKGNNEGKHLRWRPTHIGTKQEWQDRLKNIRIGKKGAENHAEKVEETIMDIPFYDENMYIVYMKNDVEAKGSQVSAIVDRLNSTNPDSIPSTSVMKQLAIAIDAGKKHKTMKDILVSSGASSPIMERASLSLAAVKSLVLRDKEDKLASEFGADEEKVLSLIHSLFDVEGRFLKRNISSGSEALTLLRDIHGTPPESLLVKLSEVIGSFKTLRKMAFIWCKIISEVRRLWSEELHLPGIPLDDLPDLNSCLLYQKFQVFNCCLSRKRRHSLATESLELVMRDASSHAEQSVISNGTVSPSRILYARLSSGENVLRLGADQPADNLTLLETGEPVYSPITQEGPLLTEDLIKENEEFVLRTGSVGAGCSQLLSDMQAFKAANPGCILEDFVRWYSPPDWTDDLDEANGFFEGGDASSMRGQLSRRMQKEGNLWLELWETAKAVPAIKQAPLFDEDLAVEGVLQDLEELSPSELFEQLFISLLGLGFVMAESKLSSNNDLSKLFNEFKDYIVFTCQGSSWSEKVDDLCQVYETVEKMLLNPEEVLKAIKQTEETTSTTAGELKSRFKRLGLNFGSKDKNLRKSSLKDEKNSEISHRQPFSNFFDGKSSLFSKKPPKPEIASVAGDKSPPDENGWTIVNP</sequence>
<dbReference type="InterPro" id="IPR045700">
    <property type="entry name" value="Rab3GAP1"/>
</dbReference>
<comment type="caution">
    <text evidence="3">The sequence shown here is derived from an EMBL/GenBank/DDBJ whole genome shotgun (WGS) entry which is preliminary data.</text>
</comment>
<dbReference type="Gramene" id="Manes.15G070100.1.v8.1">
    <property type="protein sequence ID" value="Manes.15G070100.1.v8.1.CDS"/>
    <property type="gene ID" value="Manes.15G070100.v8.1"/>
</dbReference>
<accession>A0A2C9UDX5</accession>
<dbReference type="OMA" id="CQVYETI"/>
<feature type="compositionally biased region" description="Basic and acidic residues" evidence="1">
    <location>
        <begin position="31"/>
        <end position="70"/>
    </location>
</feature>
<organism evidence="3 4">
    <name type="scientific">Manihot esculenta</name>
    <name type="common">Cassava</name>
    <name type="synonym">Jatropha manihot</name>
    <dbReference type="NCBI Taxonomy" id="3983"/>
    <lineage>
        <taxon>Eukaryota</taxon>
        <taxon>Viridiplantae</taxon>
        <taxon>Streptophyta</taxon>
        <taxon>Embryophyta</taxon>
        <taxon>Tracheophyta</taxon>
        <taxon>Spermatophyta</taxon>
        <taxon>Magnoliopsida</taxon>
        <taxon>eudicotyledons</taxon>
        <taxon>Gunneridae</taxon>
        <taxon>Pentapetalae</taxon>
        <taxon>rosids</taxon>
        <taxon>fabids</taxon>
        <taxon>Malpighiales</taxon>
        <taxon>Euphorbiaceae</taxon>
        <taxon>Crotonoideae</taxon>
        <taxon>Manihoteae</taxon>
        <taxon>Manihot</taxon>
    </lineage>
</organism>
<protein>
    <recommendedName>
        <fullName evidence="2">Rab3GAP catalytic subunit conserved domain-containing protein</fullName>
    </recommendedName>
</protein>
<feature type="region of interest" description="Disordered" evidence="1">
    <location>
        <begin position="639"/>
        <end position="698"/>
    </location>
</feature>
<feature type="domain" description="Rab3GAP catalytic subunit conserved" evidence="2">
    <location>
        <begin position="375"/>
        <end position="526"/>
    </location>
</feature>
<dbReference type="Pfam" id="PF13890">
    <property type="entry name" value="Rab3-GTPase_cat"/>
    <property type="match status" value="1"/>
</dbReference>
<reference evidence="4" key="1">
    <citation type="journal article" date="2016" name="Nat. Biotechnol.">
        <title>Sequencing wild and cultivated cassava and related species reveals extensive interspecific hybridization and genetic diversity.</title>
        <authorList>
            <person name="Bredeson J.V."/>
            <person name="Lyons J.B."/>
            <person name="Prochnik S.E."/>
            <person name="Wu G.A."/>
            <person name="Ha C.M."/>
            <person name="Edsinger-Gonzales E."/>
            <person name="Grimwood J."/>
            <person name="Schmutz J."/>
            <person name="Rabbi I.Y."/>
            <person name="Egesi C."/>
            <person name="Nauluvula P."/>
            <person name="Lebot V."/>
            <person name="Ndunguru J."/>
            <person name="Mkamilo G."/>
            <person name="Bart R.S."/>
            <person name="Setter T.L."/>
            <person name="Gleadow R.M."/>
            <person name="Kulakow P."/>
            <person name="Ferguson M.E."/>
            <person name="Rounsley S."/>
            <person name="Rokhsar D.S."/>
        </authorList>
    </citation>
    <scope>NUCLEOTIDE SEQUENCE [LARGE SCALE GENOMIC DNA]</scope>
    <source>
        <strain evidence="4">cv. AM560-2</strain>
    </source>
</reference>
<evidence type="ECO:0000259" key="2">
    <source>
        <dbReference type="Pfam" id="PF13890"/>
    </source>
</evidence>